<keyword evidence="16" id="KW-1185">Reference proteome</keyword>
<comment type="cofactor">
    <cofactor evidence="2">
        <name>Mg(2+)</name>
        <dbReference type="ChEBI" id="CHEBI:18420"/>
    </cofactor>
</comment>
<dbReference type="RefSeq" id="WP_015313743.1">
    <property type="nucleotide sequence ID" value="NC_019972.1"/>
</dbReference>
<keyword evidence="8 12" id="KW-0479">Metal-binding</keyword>
<evidence type="ECO:0000256" key="9">
    <source>
        <dbReference type="ARBA" id="ARBA00022759"/>
    </source>
</evidence>
<dbReference type="EMBL" id="CP003363">
    <property type="protein sequence ID" value="AGB50611.1"/>
    <property type="molecule type" value="Genomic_DNA"/>
</dbReference>
<comment type="cofactor">
    <cofactor evidence="12">
        <name>Mn(2+)</name>
        <dbReference type="ChEBI" id="CHEBI:29035"/>
    </cofactor>
    <cofactor evidence="12">
        <name>Mg(2+)</name>
        <dbReference type="ChEBI" id="CHEBI:18420"/>
    </cofactor>
    <text evidence="12">Manganese or magnesium. Binds 1 divalent metal ion per monomer in the absence of substrate. May bind a second metal ion after substrate binding.</text>
</comment>
<evidence type="ECO:0000256" key="3">
    <source>
        <dbReference type="ARBA" id="ARBA00004065"/>
    </source>
</evidence>
<keyword evidence="15" id="KW-0614">Plasmid</keyword>
<evidence type="ECO:0000256" key="12">
    <source>
        <dbReference type="PROSITE-ProRule" id="PRU01319"/>
    </source>
</evidence>
<evidence type="ECO:0000313" key="15">
    <source>
        <dbReference type="EMBL" id="AGB50611.1"/>
    </source>
</evidence>
<comment type="function">
    <text evidence="3 13">Endonuclease that specifically degrades the RNA of RNA-DNA hybrids.</text>
</comment>
<dbReference type="NCBIfam" id="TIGR00716">
    <property type="entry name" value="rnhC"/>
    <property type="match status" value="1"/>
</dbReference>
<evidence type="ECO:0000256" key="5">
    <source>
        <dbReference type="ARBA" id="ARBA00008378"/>
    </source>
</evidence>
<evidence type="ECO:0000256" key="8">
    <source>
        <dbReference type="ARBA" id="ARBA00022723"/>
    </source>
</evidence>
<dbReference type="Pfam" id="PF01351">
    <property type="entry name" value="RNase_HII"/>
    <property type="match status" value="1"/>
</dbReference>
<dbReference type="GeneID" id="14401433"/>
<keyword evidence="6" id="KW-0963">Cytoplasm</keyword>
<evidence type="ECO:0000256" key="2">
    <source>
        <dbReference type="ARBA" id="ARBA00001946"/>
    </source>
</evidence>
<dbReference type="PANTHER" id="PTHR10954:SF23">
    <property type="entry name" value="RIBONUCLEASE"/>
    <property type="match status" value="1"/>
</dbReference>
<evidence type="ECO:0000313" key="16">
    <source>
        <dbReference type="Proteomes" id="UP000010866"/>
    </source>
</evidence>
<dbReference type="InterPro" id="IPR004641">
    <property type="entry name" value="RNase_HIII"/>
</dbReference>
<dbReference type="GO" id="GO:0043137">
    <property type="term" value="P:DNA replication, removal of RNA primer"/>
    <property type="evidence" value="ECO:0007669"/>
    <property type="project" value="TreeGrafter"/>
</dbReference>
<comment type="subcellular location">
    <subcellularLocation>
        <location evidence="4">Cytoplasm</location>
    </subcellularLocation>
</comment>
<comment type="similarity">
    <text evidence="5">Belongs to the RNase HII family. RnhC subfamily.</text>
</comment>
<keyword evidence="11" id="KW-0460">Magnesium</keyword>
<protein>
    <recommendedName>
        <fullName evidence="13">Ribonuclease</fullName>
        <ecNumber evidence="13">3.1.26.4</ecNumber>
    </recommendedName>
</protein>
<dbReference type="GO" id="GO:0006298">
    <property type="term" value="P:mismatch repair"/>
    <property type="evidence" value="ECO:0007669"/>
    <property type="project" value="TreeGrafter"/>
</dbReference>
<name>L0KZS1_METHD</name>
<sequence length="323" mass="35531">MLEKTTNTIRTDLINNGFRVGDVQSINYGVQFSVSKGSYSRILRIYSSKKKGITIDASQLGNGEDADQIRKIIGSPAESTYVTATPSQDNLGYPLIGCDESGKGDYFGPLVTAAVCITDGKVESTLRSIGVKDCKLLTDEQVLDIADKITNLLTHRKYQIETLLPEEYNQKYNEINNLNKLLAWLHASGIENLLGGLNGIVTIDIELKKAYATQTTLLVDQFSHNENILKDELNTLGSCCKLIQQTHAESNVAVAAASILARAEFLKCMDEMSNNYKMRFPKGATDVISTGQKFVKAHGPNALKNVSKLHFKTTEQVVAFKND</sequence>
<dbReference type="Proteomes" id="UP000010866">
    <property type="component" value="Plasmid pMETHO01"/>
</dbReference>
<dbReference type="PANTHER" id="PTHR10954">
    <property type="entry name" value="RIBONUCLEASE H2 SUBUNIT A"/>
    <property type="match status" value="1"/>
</dbReference>
<keyword evidence="10 12" id="KW-0378">Hydrolase</keyword>
<feature type="binding site" evidence="12">
    <location>
        <position position="220"/>
    </location>
    <ligand>
        <name>a divalent metal cation</name>
        <dbReference type="ChEBI" id="CHEBI:60240"/>
    </ligand>
</feature>
<feature type="domain" description="RNase H type-2" evidence="14">
    <location>
        <begin position="93"/>
        <end position="323"/>
    </location>
</feature>
<dbReference type="GO" id="GO:0046872">
    <property type="term" value="F:metal ion binding"/>
    <property type="evidence" value="ECO:0007669"/>
    <property type="project" value="UniProtKB-KW"/>
</dbReference>
<dbReference type="GO" id="GO:0004523">
    <property type="term" value="F:RNA-DNA hybrid ribonuclease activity"/>
    <property type="evidence" value="ECO:0007669"/>
    <property type="project" value="UniProtKB-UniRule"/>
</dbReference>
<comment type="catalytic activity">
    <reaction evidence="1 12 13">
        <text>Endonucleolytic cleavage to 5'-phosphomonoester.</text>
        <dbReference type="EC" id="3.1.26.4"/>
    </reaction>
</comment>
<dbReference type="CDD" id="cd06590">
    <property type="entry name" value="RNase_HII_bacteria_HIII_like"/>
    <property type="match status" value="1"/>
</dbReference>
<feature type="binding site" evidence="12">
    <location>
        <position position="99"/>
    </location>
    <ligand>
        <name>a divalent metal cation</name>
        <dbReference type="ChEBI" id="CHEBI:60240"/>
    </ligand>
</feature>
<evidence type="ECO:0000256" key="1">
    <source>
        <dbReference type="ARBA" id="ARBA00000077"/>
    </source>
</evidence>
<gene>
    <name evidence="15" type="ordered locus">Metho_2471</name>
</gene>
<dbReference type="SUPFAM" id="SSF53098">
    <property type="entry name" value="Ribonuclease H-like"/>
    <property type="match status" value="1"/>
</dbReference>
<keyword evidence="7 12" id="KW-0540">Nuclease</keyword>
<evidence type="ECO:0000256" key="10">
    <source>
        <dbReference type="ARBA" id="ARBA00022801"/>
    </source>
</evidence>
<accession>L0KZS1</accession>
<geneLocation type="plasmid" evidence="15 16">
    <name>pMETHO01</name>
</geneLocation>
<evidence type="ECO:0000259" key="14">
    <source>
        <dbReference type="PROSITE" id="PS51975"/>
    </source>
</evidence>
<dbReference type="PROSITE" id="PS51975">
    <property type="entry name" value="RNASE_H_2"/>
    <property type="match status" value="1"/>
</dbReference>
<organism evidence="15 16">
    <name type="scientific">Methanomethylovorans hollandica (strain DSM 15978 / NBRC 107637 / DMS1)</name>
    <dbReference type="NCBI Taxonomy" id="867904"/>
    <lineage>
        <taxon>Archaea</taxon>
        <taxon>Methanobacteriati</taxon>
        <taxon>Methanobacteriota</taxon>
        <taxon>Stenosarchaea group</taxon>
        <taxon>Methanomicrobia</taxon>
        <taxon>Methanosarcinales</taxon>
        <taxon>Methanosarcinaceae</taxon>
        <taxon>Methanomethylovorans</taxon>
    </lineage>
</organism>
<dbReference type="HOGENOM" id="CLU_059546_3_0_2"/>
<evidence type="ECO:0000256" key="13">
    <source>
        <dbReference type="RuleBase" id="RU003515"/>
    </source>
</evidence>
<feature type="binding site" evidence="12">
    <location>
        <position position="100"/>
    </location>
    <ligand>
        <name>a divalent metal cation</name>
        <dbReference type="ChEBI" id="CHEBI:60240"/>
    </ligand>
</feature>
<dbReference type="GO" id="GO:0005737">
    <property type="term" value="C:cytoplasm"/>
    <property type="evidence" value="ECO:0007669"/>
    <property type="project" value="UniProtKB-SubCell"/>
</dbReference>
<evidence type="ECO:0000256" key="7">
    <source>
        <dbReference type="ARBA" id="ARBA00022722"/>
    </source>
</evidence>
<dbReference type="OrthoDB" id="117958at2157"/>
<evidence type="ECO:0000256" key="6">
    <source>
        <dbReference type="ARBA" id="ARBA00022490"/>
    </source>
</evidence>
<reference evidence="16" key="1">
    <citation type="submission" date="2012-02" db="EMBL/GenBank/DDBJ databases">
        <title>Complete sequence of plasmid of Methanomethylovorans hollandica DSM 15978.</title>
        <authorList>
            <person name="Lucas S."/>
            <person name="Copeland A."/>
            <person name="Lapidus A."/>
            <person name="Glavina del Rio T."/>
            <person name="Dalin E."/>
            <person name="Tice H."/>
            <person name="Bruce D."/>
            <person name="Goodwin L."/>
            <person name="Pitluck S."/>
            <person name="Peters L."/>
            <person name="Mikhailova N."/>
            <person name="Held B."/>
            <person name="Kyrpides N."/>
            <person name="Mavromatis K."/>
            <person name="Ivanova N."/>
            <person name="Brettin T."/>
            <person name="Detter J.C."/>
            <person name="Han C."/>
            <person name="Larimer F."/>
            <person name="Land M."/>
            <person name="Hauser L."/>
            <person name="Markowitz V."/>
            <person name="Cheng J.-F."/>
            <person name="Hugenholtz P."/>
            <person name="Woyke T."/>
            <person name="Wu D."/>
            <person name="Spring S."/>
            <person name="Schroeder M."/>
            <person name="Brambilla E."/>
            <person name="Klenk H.-P."/>
            <person name="Eisen J.A."/>
        </authorList>
    </citation>
    <scope>NUCLEOTIDE SEQUENCE [LARGE SCALE GENOMIC DNA]</scope>
    <source>
        <strain evidence="16">DSM 15978 / NBRC 107637 / DMS1</strain>
        <plasmid evidence="16">Plasmid pMETHO01</plasmid>
    </source>
</reference>
<dbReference type="KEGG" id="mhz:Metho_2471"/>
<dbReference type="InterPro" id="IPR036397">
    <property type="entry name" value="RNaseH_sf"/>
</dbReference>
<evidence type="ECO:0000256" key="11">
    <source>
        <dbReference type="ARBA" id="ARBA00022842"/>
    </source>
</evidence>
<dbReference type="AlphaFoldDB" id="L0KZS1"/>
<keyword evidence="9 12" id="KW-0255">Endonuclease</keyword>
<dbReference type="InterPro" id="IPR012337">
    <property type="entry name" value="RNaseH-like_sf"/>
</dbReference>
<evidence type="ECO:0000256" key="4">
    <source>
        <dbReference type="ARBA" id="ARBA00004496"/>
    </source>
</evidence>
<dbReference type="GO" id="GO:0032299">
    <property type="term" value="C:ribonuclease H2 complex"/>
    <property type="evidence" value="ECO:0007669"/>
    <property type="project" value="TreeGrafter"/>
</dbReference>
<dbReference type="EC" id="3.1.26.4" evidence="13"/>
<dbReference type="Gene3D" id="3.30.420.10">
    <property type="entry name" value="Ribonuclease H-like superfamily/Ribonuclease H"/>
    <property type="match status" value="1"/>
</dbReference>
<dbReference type="InterPro" id="IPR024567">
    <property type="entry name" value="RNase_HII/HIII_dom"/>
</dbReference>
<dbReference type="GO" id="GO:0003723">
    <property type="term" value="F:RNA binding"/>
    <property type="evidence" value="ECO:0007669"/>
    <property type="project" value="UniProtKB-UniRule"/>
</dbReference>
<proteinExistence type="inferred from homology"/>
<dbReference type="InterPro" id="IPR001352">
    <property type="entry name" value="RNase_HII/HIII"/>
</dbReference>